<evidence type="ECO:0008006" key="3">
    <source>
        <dbReference type="Google" id="ProtNLM"/>
    </source>
</evidence>
<comment type="caution">
    <text evidence="1">The sequence shown here is derived from an EMBL/GenBank/DDBJ whole genome shotgun (WGS) entry which is preliminary data.</text>
</comment>
<sequence>MSSATNRTERLAKALKDARPDFTLYNARVFARELIGSPEGVFGMKPLAILPREARSAPEIRPGVALPPATPVAAYAARPGDLVAQPGGEFAPYLGSGRVLVADGEVSAATMGPDPHMHPGVVRRPTLPDSKTREEAVESWPSTEFALGVDAAGSQVCWRPAATRSLAVVGRTGSGLTVLTESVLDQARAAGWMTLYASTIGRESFDPAGVPGLVSSSLGSYPADRNARVNEYSAVIEIARRMLQHRRSRSIPGDVPEQWSGSSLLDARTRDVPILLVLDSIDAYRLVGRPDAARGTVEAVWAITDILAHGFDHRIHVLVTSQLEWPEYLPPLWTREIPEVVLTGKRDIATGRLLGLGDLFTDDGQRLRGQMAIITRVPGDDSRKAFACSPFQGYFGGSELGVVPGQYPRLVLDTTAIAGTSGVVDFSALAQLPDVLLEETTGAPK</sequence>
<organism evidence="1 2">
    <name type="scientific">Mycobacteroides chelonae</name>
    <name type="common">Mycobacterium chelonae</name>
    <dbReference type="NCBI Taxonomy" id="1774"/>
    <lineage>
        <taxon>Bacteria</taxon>
        <taxon>Bacillati</taxon>
        <taxon>Actinomycetota</taxon>
        <taxon>Actinomycetes</taxon>
        <taxon>Mycobacteriales</taxon>
        <taxon>Mycobacteriaceae</taxon>
        <taxon>Mycobacteroides</taxon>
    </lineage>
</organism>
<dbReference type="InterPro" id="IPR027417">
    <property type="entry name" value="P-loop_NTPase"/>
</dbReference>
<reference evidence="1 2" key="1">
    <citation type="submission" date="2016-10" db="EMBL/GenBank/DDBJ databases">
        <title>Evaluation of Human, Veterinary and Environmental Mycobacterium chelonae Isolates by Core Genome Phylogenomic Analysis, Targeted Gene Comparison, and Anti-microbial Susceptibility Patterns: A Tale of Mistaken Identities.</title>
        <authorList>
            <person name="Fogelson S.B."/>
            <person name="Camus A.C."/>
            <person name="Lorenz W."/>
            <person name="Vasireddy R."/>
            <person name="Vasireddy S."/>
            <person name="Smith T."/>
            <person name="Brown-Elliott B.A."/>
            <person name="Wallace R.J.Jr."/>
            <person name="Hasan N.A."/>
            <person name="Reischl U."/>
            <person name="Sanchez S."/>
        </authorList>
    </citation>
    <scope>NUCLEOTIDE SEQUENCE [LARGE SCALE GENOMIC DNA]</scope>
    <source>
        <strain evidence="1 2">15515</strain>
    </source>
</reference>
<gene>
    <name evidence="1" type="ORF">BKG82_18935</name>
</gene>
<accession>A0A1S1LHL4</accession>
<evidence type="ECO:0000313" key="1">
    <source>
        <dbReference type="EMBL" id="OHU52341.1"/>
    </source>
</evidence>
<dbReference type="Gene3D" id="3.40.50.300">
    <property type="entry name" value="P-loop containing nucleotide triphosphate hydrolases"/>
    <property type="match status" value="1"/>
</dbReference>
<name>A0A1S1LHL4_MYCCH</name>
<protein>
    <recommendedName>
        <fullName evidence="3">FtsK domain-containing protein</fullName>
    </recommendedName>
</protein>
<dbReference type="AlphaFoldDB" id="A0A1S1LHL4"/>
<proteinExistence type="predicted"/>
<dbReference type="Proteomes" id="UP000180043">
    <property type="component" value="Unassembled WGS sequence"/>
</dbReference>
<dbReference type="EMBL" id="MLIQ01000021">
    <property type="protein sequence ID" value="OHU52341.1"/>
    <property type="molecule type" value="Genomic_DNA"/>
</dbReference>
<evidence type="ECO:0000313" key="2">
    <source>
        <dbReference type="Proteomes" id="UP000180043"/>
    </source>
</evidence>